<protein>
    <submittedName>
        <fullName evidence="3">Uncharacterized protein</fullName>
    </submittedName>
</protein>
<gene>
    <name evidence="3" type="ORF">OCV47_09205</name>
</gene>
<feature type="region of interest" description="Disordered" evidence="1">
    <location>
        <begin position="183"/>
        <end position="220"/>
    </location>
</feature>
<comment type="caution">
    <text evidence="3">The sequence shown here is derived from an EMBL/GenBank/DDBJ whole genome shotgun (WGS) entry which is preliminary data.</text>
</comment>
<organism evidence="3 4">
    <name type="scientific">Muricoprocola aceti</name>
    <dbReference type="NCBI Taxonomy" id="2981772"/>
    <lineage>
        <taxon>Bacteria</taxon>
        <taxon>Bacillati</taxon>
        <taxon>Bacillota</taxon>
        <taxon>Clostridia</taxon>
        <taxon>Lachnospirales</taxon>
        <taxon>Lachnospiraceae</taxon>
        <taxon>Muricoprocola</taxon>
    </lineage>
</organism>
<name>A0ABT2SLY9_9FIRM</name>
<proteinExistence type="predicted"/>
<feature type="compositionally biased region" description="Basic and acidic residues" evidence="1">
    <location>
        <begin position="183"/>
        <end position="217"/>
    </location>
</feature>
<accession>A0ABT2SLY9</accession>
<dbReference type="EMBL" id="JAOQKE010000010">
    <property type="protein sequence ID" value="MCU6725524.1"/>
    <property type="molecule type" value="Genomic_DNA"/>
</dbReference>
<dbReference type="Proteomes" id="UP001652338">
    <property type="component" value="Unassembled WGS sequence"/>
</dbReference>
<reference evidence="3 4" key="1">
    <citation type="journal article" date="2021" name="ISME Commun">
        <title>Automated analysis of genomic sequences facilitates high-throughput and comprehensive description of bacteria.</title>
        <authorList>
            <person name="Hitch T.C.A."/>
        </authorList>
    </citation>
    <scope>NUCLEOTIDE SEQUENCE [LARGE SCALE GENOMIC DNA]</scope>
    <source>
        <strain evidence="3 4">Sanger_29</strain>
    </source>
</reference>
<evidence type="ECO:0000313" key="3">
    <source>
        <dbReference type="EMBL" id="MCU6725524.1"/>
    </source>
</evidence>
<keyword evidence="4" id="KW-1185">Reference proteome</keyword>
<keyword evidence="2" id="KW-1133">Transmembrane helix</keyword>
<evidence type="ECO:0000256" key="2">
    <source>
        <dbReference type="SAM" id="Phobius"/>
    </source>
</evidence>
<evidence type="ECO:0000313" key="4">
    <source>
        <dbReference type="Proteomes" id="UP001652338"/>
    </source>
</evidence>
<keyword evidence="2" id="KW-0812">Transmembrane</keyword>
<feature type="transmembrane region" description="Helical" evidence="2">
    <location>
        <begin position="29"/>
        <end position="48"/>
    </location>
</feature>
<dbReference type="RefSeq" id="WP_262654787.1">
    <property type="nucleotide sequence ID" value="NZ_JAOQKE010000010.1"/>
</dbReference>
<evidence type="ECO:0000256" key="1">
    <source>
        <dbReference type="SAM" id="MobiDB-lite"/>
    </source>
</evidence>
<keyword evidence="2" id="KW-0472">Membrane</keyword>
<sequence>MKEKQRLEAEQRLMPVQTEAKQEHQTFRYGWLAAGILIVLAAAVFFTGQEPAVVEKKPAQVHIQKLAETEVESYTIPLEWVFGEESEATVGGMIRVSGLTGKEKKKLNFQESAFVTALSSFLKDRNLTASSVRFTRELTGSSAASQVYLAELGSETSKELIVTFFPKLPDFYLFALKEKKQEETETEKEEPIRMTEDTQVLEEQRTAPETENRRTQETENAYDASRFSIRHLPEELKNYIGNEYLLQYELYHYLYGRGNQAATDAAVTDYQIDPDTRRAEVTFSVSDGSVVTGIYWLDSGSWEFAS</sequence>